<dbReference type="OrthoDB" id="9757809at2"/>
<organism evidence="7 8">
    <name type="scientific">Mangrovivirga cuniculi</name>
    <dbReference type="NCBI Taxonomy" id="2715131"/>
    <lineage>
        <taxon>Bacteria</taxon>
        <taxon>Pseudomonadati</taxon>
        <taxon>Bacteroidota</taxon>
        <taxon>Cytophagia</taxon>
        <taxon>Cytophagales</taxon>
        <taxon>Mangrovivirgaceae</taxon>
        <taxon>Mangrovivirga</taxon>
    </lineage>
</organism>
<sequence length="856" mass="95078">MKTKFHYFGFLFLLLGVLSSCKDGLYPRQPNIQNEGRAIAVAVKPNQDAIMVVASETGGLFQTENAGDKWEHVGETFNFRYRDLLFYPPNPEIIVAAARQDTRVISGGGIYRSTDDGETWSKATMNTPSSNCLNNMSANCLSFDESNNRLWAGTNCGLFYSDDQGVTWEYLSGATGLGSRSVRAIATPSENKMVVLTGNSIRVSTNGGSSWTLKINGLPGNRRAAQHNQIAVSPLDDDHIYFAFNYSKKNSNDKWERFNALYYTQDFGDNWSIVENKKGWNRPPFVVLTNSSLNTGRNKIDLYYSNGGSKFKRREVNHGSIHGFGAWETLTIDHADIAELAISNDGKTPILLLSDGGLHTTNDNGSSWTMNSPGYNALQITEITGQNTEDDGLPDLYFGTQDNHNWASTNYGIKWPNKKCCEGFYLNVPRESLTASNTTHTGVACFGCNNYKSGPGLVSVSSWNNPPRSNGSPALVDPQRYVQIQYNIDSSAWRLARTTNTGANWTSSATVNNKPKSFPLVVGNSSNPIVFLATEQPGTVMGNPKIGIERISGTFGSTFVESQITGFGNVGIFPTMFAWYEVFAVDPDNPSFIIVPDIANDVVVKSDDGGATWTQDNNLTDLVTNFGEFKFHWDKFSQISSFGFDPDCSGHIMVGTQQAGIFETFDNGDTWKKVSGSEKVPYVGSFFFSSLKEVLISSYGRGLWVYRYKCPSKTIIINPNKPILELDKPKLWLWEDIIPLDQMVPPQECEDCAFIIINEGEIVDLNIDPESLQVEEILIDNGSAKQIDLEGKEKEIKIKVNNKGQDKKINCKIEQIAELLSDNHIVKGLYLKNGKFNGLFYMIKISIRQIYLKENP</sequence>
<dbReference type="EMBL" id="CP028923">
    <property type="protein sequence ID" value="QCK16691.1"/>
    <property type="molecule type" value="Genomic_DNA"/>
</dbReference>
<dbReference type="InterPro" id="IPR015943">
    <property type="entry name" value="WD40/YVTN_repeat-like_dom_sf"/>
</dbReference>
<evidence type="ECO:0000256" key="4">
    <source>
        <dbReference type="ARBA" id="ARBA00023295"/>
    </source>
</evidence>
<dbReference type="PANTHER" id="PTHR43739">
    <property type="entry name" value="XYLOGLUCANASE (EUROFUNG)"/>
    <property type="match status" value="1"/>
</dbReference>
<keyword evidence="2" id="KW-0378">Hydrolase</keyword>
<reference evidence="7 8" key="1">
    <citation type="submission" date="2018-04" db="EMBL/GenBank/DDBJ databases">
        <title>Complete genome uncultured novel isolate.</title>
        <authorList>
            <person name="Merlino G."/>
        </authorList>
    </citation>
    <scope>NUCLEOTIDE SEQUENCE [LARGE SCALE GENOMIC DNA]</scope>
    <source>
        <strain evidence="8">R1DC9</strain>
    </source>
</reference>
<proteinExistence type="inferred from homology"/>
<evidence type="ECO:0000256" key="5">
    <source>
        <dbReference type="ARBA" id="ARBA00023326"/>
    </source>
</evidence>
<evidence type="ECO:0000256" key="1">
    <source>
        <dbReference type="ARBA" id="ARBA00022729"/>
    </source>
</evidence>
<evidence type="ECO:0008006" key="9">
    <source>
        <dbReference type="Google" id="ProtNLM"/>
    </source>
</evidence>
<dbReference type="PANTHER" id="PTHR43739:SF2">
    <property type="entry name" value="OLIGOXYLOGLUCAN-REDUCING END-SPECIFIC XYLOGLUCANASE-RELATED"/>
    <property type="match status" value="1"/>
</dbReference>
<dbReference type="SUPFAM" id="SSF110296">
    <property type="entry name" value="Oligoxyloglucan reducing end-specific cellobiohydrolase"/>
    <property type="match status" value="2"/>
</dbReference>
<protein>
    <recommendedName>
        <fullName evidence="9">Sortilin N-terminal domain-containing protein</fullName>
    </recommendedName>
</protein>
<comment type="similarity">
    <text evidence="6">Belongs to the glycosyl hydrolase 74 family.</text>
</comment>
<dbReference type="GO" id="GO:0016798">
    <property type="term" value="F:hydrolase activity, acting on glycosyl bonds"/>
    <property type="evidence" value="ECO:0007669"/>
    <property type="project" value="UniProtKB-KW"/>
</dbReference>
<dbReference type="Gene3D" id="2.130.10.10">
    <property type="entry name" value="YVTN repeat-like/Quinoprotein amine dehydrogenase"/>
    <property type="match status" value="3"/>
</dbReference>
<gene>
    <name evidence="7" type="ORF">DCC35_19110</name>
</gene>
<dbReference type="GO" id="GO:0000272">
    <property type="term" value="P:polysaccharide catabolic process"/>
    <property type="evidence" value="ECO:0007669"/>
    <property type="project" value="UniProtKB-KW"/>
</dbReference>
<evidence type="ECO:0000313" key="7">
    <source>
        <dbReference type="EMBL" id="QCK16691.1"/>
    </source>
</evidence>
<evidence type="ECO:0000256" key="2">
    <source>
        <dbReference type="ARBA" id="ARBA00022801"/>
    </source>
</evidence>
<evidence type="ECO:0000313" key="8">
    <source>
        <dbReference type="Proteomes" id="UP000298616"/>
    </source>
</evidence>
<evidence type="ECO:0000256" key="3">
    <source>
        <dbReference type="ARBA" id="ARBA00023277"/>
    </source>
</evidence>
<dbReference type="KEGG" id="fpf:DCC35_19110"/>
<name>A0A4D7JM77_9BACT</name>
<keyword evidence="3" id="KW-0119">Carbohydrate metabolism</keyword>
<dbReference type="InterPro" id="IPR052025">
    <property type="entry name" value="Xyloglucanase_GH74"/>
</dbReference>
<keyword evidence="4" id="KW-0326">Glycosidase</keyword>
<dbReference type="CDD" id="cd15482">
    <property type="entry name" value="Sialidase_non-viral"/>
    <property type="match status" value="1"/>
</dbReference>
<dbReference type="RefSeq" id="WP_137092282.1">
    <property type="nucleotide sequence ID" value="NZ_CP028923.1"/>
</dbReference>
<dbReference type="Proteomes" id="UP000298616">
    <property type="component" value="Chromosome"/>
</dbReference>
<keyword evidence="8" id="KW-1185">Reference proteome</keyword>
<keyword evidence="1" id="KW-0732">Signal</keyword>
<dbReference type="AlphaFoldDB" id="A0A4D7JM77"/>
<dbReference type="GO" id="GO:0010411">
    <property type="term" value="P:xyloglucan metabolic process"/>
    <property type="evidence" value="ECO:0007669"/>
    <property type="project" value="TreeGrafter"/>
</dbReference>
<dbReference type="PROSITE" id="PS51257">
    <property type="entry name" value="PROKAR_LIPOPROTEIN"/>
    <property type="match status" value="1"/>
</dbReference>
<evidence type="ECO:0000256" key="6">
    <source>
        <dbReference type="ARBA" id="ARBA00037986"/>
    </source>
</evidence>
<keyword evidence="5" id="KW-0624">Polysaccharide degradation</keyword>
<accession>A0A4D7JM77</accession>